<dbReference type="EMBL" id="JACXIY010000061">
    <property type="protein sequence ID" value="MBD2872831.1"/>
    <property type="molecule type" value="Genomic_DNA"/>
</dbReference>
<dbReference type="GO" id="GO:0000166">
    <property type="term" value="F:nucleotide binding"/>
    <property type="evidence" value="ECO:0007669"/>
    <property type="project" value="InterPro"/>
</dbReference>
<dbReference type="AlphaFoldDB" id="A0A927CVY9"/>
<dbReference type="InterPro" id="IPR000683">
    <property type="entry name" value="Gfo/Idh/MocA-like_OxRdtase_N"/>
</dbReference>
<sequence length="336" mass="37540">MSLKLIQVGLGGHGRGVARHFVLPSPDFIYAGLVDIDSRSLETFAEEHGLSKSLLYTNYRQAFREAGADAVLIEAASPVHYEICRAALENGLHVLVEKPFVTSMEEAEELVRLAAEKERTIMVNQNYRFFSTVVTLKQVLREQPLGKPLFANAEFYCDHDGKPYQREMDNYILLEMSVHHVDMIRFLLDTDITAVRGRTWNHPGSGYKGDPNVNALYETEAGVPVAYGSSLIAKGARMPWEGLWRIQCEEGVVWLNDLGEGYGVYTVDARHEKTKLPLIVPEHEGIHGTLAEFARSIRENREPAASGRDNKRTLAALLATSESSREGAVVRLSQDQ</sequence>
<feature type="domain" description="GFO/IDH/MocA-like oxidoreductase" evidence="2">
    <location>
        <begin position="134"/>
        <end position="252"/>
    </location>
</feature>
<dbReference type="Gene3D" id="3.30.360.10">
    <property type="entry name" value="Dihydrodipicolinate Reductase, domain 2"/>
    <property type="match status" value="1"/>
</dbReference>
<dbReference type="PANTHER" id="PTHR43708:SF8">
    <property type="entry name" value="OXIDOREDUCTASE"/>
    <property type="match status" value="1"/>
</dbReference>
<name>A0A927CVY9_9BACL</name>
<dbReference type="Pfam" id="PF01408">
    <property type="entry name" value="GFO_IDH_MocA"/>
    <property type="match status" value="1"/>
</dbReference>
<dbReference type="Pfam" id="PF22725">
    <property type="entry name" value="GFO_IDH_MocA_C3"/>
    <property type="match status" value="1"/>
</dbReference>
<dbReference type="InterPro" id="IPR036291">
    <property type="entry name" value="NAD(P)-bd_dom_sf"/>
</dbReference>
<gene>
    <name evidence="3" type="ORF">IDH41_30150</name>
</gene>
<dbReference type="InterPro" id="IPR055170">
    <property type="entry name" value="GFO_IDH_MocA-like_dom"/>
</dbReference>
<dbReference type="PANTHER" id="PTHR43708">
    <property type="entry name" value="CONSERVED EXPRESSED OXIDOREDUCTASE (EUROFUNG)"/>
    <property type="match status" value="1"/>
</dbReference>
<protein>
    <submittedName>
        <fullName evidence="3">Gfo/Idh/MocA family oxidoreductase</fullName>
    </submittedName>
</protein>
<dbReference type="SUPFAM" id="SSF55347">
    <property type="entry name" value="Glyceraldehyde-3-phosphate dehydrogenase-like, C-terminal domain"/>
    <property type="match status" value="1"/>
</dbReference>
<evidence type="ECO:0000313" key="4">
    <source>
        <dbReference type="Proteomes" id="UP000632125"/>
    </source>
</evidence>
<organism evidence="3 4">
    <name type="scientific">Paenibacillus arenilitoris</name>
    <dbReference type="NCBI Taxonomy" id="2772299"/>
    <lineage>
        <taxon>Bacteria</taxon>
        <taxon>Bacillati</taxon>
        <taxon>Bacillota</taxon>
        <taxon>Bacilli</taxon>
        <taxon>Bacillales</taxon>
        <taxon>Paenibacillaceae</taxon>
        <taxon>Paenibacillus</taxon>
    </lineage>
</organism>
<comment type="caution">
    <text evidence="3">The sequence shown here is derived from an EMBL/GenBank/DDBJ whole genome shotgun (WGS) entry which is preliminary data.</text>
</comment>
<evidence type="ECO:0000259" key="1">
    <source>
        <dbReference type="Pfam" id="PF01408"/>
    </source>
</evidence>
<dbReference type="InterPro" id="IPR051317">
    <property type="entry name" value="Gfo/Idh/MocA_oxidoreduct"/>
</dbReference>
<dbReference type="SUPFAM" id="SSF51735">
    <property type="entry name" value="NAD(P)-binding Rossmann-fold domains"/>
    <property type="match status" value="1"/>
</dbReference>
<dbReference type="Proteomes" id="UP000632125">
    <property type="component" value="Unassembled WGS sequence"/>
</dbReference>
<keyword evidence="4" id="KW-1185">Reference proteome</keyword>
<evidence type="ECO:0000313" key="3">
    <source>
        <dbReference type="EMBL" id="MBD2872831.1"/>
    </source>
</evidence>
<dbReference type="RefSeq" id="WP_190867890.1">
    <property type="nucleotide sequence ID" value="NZ_JACXIY010000061.1"/>
</dbReference>
<reference evidence="3" key="1">
    <citation type="submission" date="2020-09" db="EMBL/GenBank/DDBJ databases">
        <title>A novel bacterium of genus Paenibacillus, isolated from South China Sea.</title>
        <authorList>
            <person name="Huang H."/>
            <person name="Mo K."/>
            <person name="Hu Y."/>
        </authorList>
    </citation>
    <scope>NUCLEOTIDE SEQUENCE</scope>
    <source>
        <strain evidence="3">IB182493</strain>
    </source>
</reference>
<feature type="domain" description="Gfo/Idh/MocA-like oxidoreductase N-terminal" evidence="1">
    <location>
        <begin position="8"/>
        <end position="124"/>
    </location>
</feature>
<dbReference type="Gene3D" id="3.40.50.720">
    <property type="entry name" value="NAD(P)-binding Rossmann-like Domain"/>
    <property type="match status" value="1"/>
</dbReference>
<proteinExistence type="predicted"/>
<accession>A0A927CVY9</accession>
<evidence type="ECO:0000259" key="2">
    <source>
        <dbReference type="Pfam" id="PF22725"/>
    </source>
</evidence>